<proteinExistence type="predicted"/>
<comment type="caution">
    <text evidence="1">The sequence shown here is derived from an EMBL/GenBank/DDBJ whole genome shotgun (WGS) entry which is preliminary data.</text>
</comment>
<protein>
    <submittedName>
        <fullName evidence="1">Uncharacterized protein</fullName>
    </submittedName>
</protein>
<dbReference type="AlphaFoldDB" id="A0AAV4XK62"/>
<evidence type="ECO:0000313" key="2">
    <source>
        <dbReference type="Proteomes" id="UP001054945"/>
    </source>
</evidence>
<organism evidence="1 2">
    <name type="scientific">Caerostris extrusa</name>
    <name type="common">Bark spider</name>
    <name type="synonym">Caerostris bankana</name>
    <dbReference type="NCBI Taxonomy" id="172846"/>
    <lineage>
        <taxon>Eukaryota</taxon>
        <taxon>Metazoa</taxon>
        <taxon>Ecdysozoa</taxon>
        <taxon>Arthropoda</taxon>
        <taxon>Chelicerata</taxon>
        <taxon>Arachnida</taxon>
        <taxon>Araneae</taxon>
        <taxon>Araneomorphae</taxon>
        <taxon>Entelegynae</taxon>
        <taxon>Araneoidea</taxon>
        <taxon>Araneidae</taxon>
        <taxon>Caerostris</taxon>
    </lineage>
</organism>
<dbReference type="Proteomes" id="UP001054945">
    <property type="component" value="Unassembled WGS sequence"/>
</dbReference>
<accession>A0AAV4XK62</accession>
<gene>
    <name evidence="1" type="ORF">CEXT_210731</name>
</gene>
<evidence type="ECO:0000313" key="1">
    <source>
        <dbReference type="EMBL" id="GIY95053.1"/>
    </source>
</evidence>
<dbReference type="EMBL" id="BPLR01000479">
    <property type="protein sequence ID" value="GIY95053.1"/>
    <property type="molecule type" value="Genomic_DNA"/>
</dbReference>
<sequence length="162" mass="17713">MTDDLVRCRSDRDSAFAVSTVLVRPASLCFSRAALHGSHPSALSWIYGLVAFLKHAIDPSVENFGGDSSSDCSRSSRKRGGEGGALCEVIPIRRCRETRLLHPSSPQREGVTAGGDPLPAVLRAWSLRVGNDDSYRDLFADCGPRAPFLIQWKTWLQEAPTE</sequence>
<keyword evidence="2" id="KW-1185">Reference proteome</keyword>
<name>A0AAV4XK62_CAEEX</name>
<reference evidence="1 2" key="1">
    <citation type="submission" date="2021-06" db="EMBL/GenBank/DDBJ databases">
        <title>Caerostris extrusa draft genome.</title>
        <authorList>
            <person name="Kono N."/>
            <person name="Arakawa K."/>
        </authorList>
    </citation>
    <scope>NUCLEOTIDE SEQUENCE [LARGE SCALE GENOMIC DNA]</scope>
</reference>